<proteinExistence type="predicted"/>
<evidence type="ECO:0000259" key="2">
    <source>
        <dbReference type="Pfam" id="PF20590"/>
    </source>
</evidence>
<keyword evidence="4" id="KW-1185">Reference proteome</keyword>
<dbReference type="OrthoDB" id="8773615at2"/>
<keyword evidence="3" id="KW-0548">Nucleotidyltransferase</keyword>
<gene>
    <name evidence="3" type="ORF">D1164_19350</name>
</gene>
<feature type="domain" description="DUF6791" evidence="2">
    <location>
        <begin position="15"/>
        <end position="163"/>
    </location>
</feature>
<evidence type="ECO:0000313" key="3">
    <source>
        <dbReference type="EMBL" id="RIH63438.1"/>
    </source>
</evidence>
<dbReference type="NCBIfam" id="NF004805">
    <property type="entry name" value="PRK06153.1-4"/>
    <property type="match status" value="1"/>
</dbReference>
<feature type="domain" description="THIF-type NAD/FAD binding fold" evidence="1">
    <location>
        <begin position="175"/>
        <end position="300"/>
    </location>
</feature>
<dbReference type="GO" id="GO:0016779">
    <property type="term" value="F:nucleotidyltransferase activity"/>
    <property type="evidence" value="ECO:0007669"/>
    <property type="project" value="UniProtKB-KW"/>
</dbReference>
<evidence type="ECO:0000259" key="1">
    <source>
        <dbReference type="Pfam" id="PF00899"/>
    </source>
</evidence>
<reference evidence="3 4" key="1">
    <citation type="journal article" date="2015" name="Int. J. Syst. Evol. Microbiol.">
        <title>Mariniphaga sediminis sp. nov., isolated from coastal sediment.</title>
        <authorList>
            <person name="Wang F.Q."/>
            <person name="Shen Q.Y."/>
            <person name="Chen G.J."/>
            <person name="Du Z.J."/>
        </authorList>
    </citation>
    <scope>NUCLEOTIDE SEQUENCE [LARGE SCALE GENOMIC DNA]</scope>
    <source>
        <strain evidence="3 4">SY21</strain>
    </source>
</reference>
<dbReference type="AlphaFoldDB" id="A0A399CWT1"/>
<dbReference type="SUPFAM" id="SSF69572">
    <property type="entry name" value="Activating enzymes of the ubiquitin-like proteins"/>
    <property type="match status" value="1"/>
</dbReference>
<dbReference type="RefSeq" id="WP_119351556.1">
    <property type="nucleotide sequence ID" value="NZ_QWET01000020.1"/>
</dbReference>
<name>A0A399CWT1_9BACT</name>
<dbReference type="InterPro" id="IPR046741">
    <property type="entry name" value="DUF6791"/>
</dbReference>
<comment type="caution">
    <text evidence="3">The sequence shown here is derived from an EMBL/GenBank/DDBJ whole genome shotgun (WGS) entry which is preliminary data.</text>
</comment>
<dbReference type="NCBIfam" id="NF004803">
    <property type="entry name" value="PRK06153.1-2"/>
    <property type="match status" value="1"/>
</dbReference>
<dbReference type="Gene3D" id="3.40.50.720">
    <property type="entry name" value="NAD(P)-binding Rossmann-like Domain"/>
    <property type="match status" value="1"/>
</dbReference>
<protein>
    <submittedName>
        <fullName evidence="3">ThiF family adenylyltransferase</fullName>
    </submittedName>
</protein>
<sequence length="391" mass="44570">MEWNSKLSILVNHNQDIRQLYEKGYALSVDSGYLAIRDIPYLDEKKNLQIGAIVSKLVYVDEKKVKQEDHQIFFCGTHPCQLDGSLIRNLGGGPTKLQLVSADIVVQRSFSNKPLNGFRDYFEKIESYVNIIAGPAIELYDANPLTFRNVEVNEESIFKYSDTLTSRAEIGDLSAKFKEEVVAIIGLGGTGAYLLDFMVKTPVKEIRGFDLDWFHVHNAFRSPGKLEDEELGKRKSEVYQKRYEGFRINLNIKSKYILADSFDDLNGVSFAFVCVDKGKSRGEIFKLLIEMKIPFIDVGMGLERENDKISGTVRTTFYSKENSEELIDKRLAPLDDLPDDIYKNNIQISELNALNACMAIIKYKQLKGFYADDEKFYHQLFTLDGFNCVGE</sequence>
<dbReference type="EMBL" id="QWET01000020">
    <property type="protein sequence ID" value="RIH63438.1"/>
    <property type="molecule type" value="Genomic_DNA"/>
</dbReference>
<dbReference type="Pfam" id="PF00899">
    <property type="entry name" value="ThiF"/>
    <property type="match status" value="1"/>
</dbReference>
<evidence type="ECO:0000313" key="4">
    <source>
        <dbReference type="Proteomes" id="UP000266441"/>
    </source>
</evidence>
<organism evidence="3 4">
    <name type="scientific">Mariniphaga sediminis</name>
    <dbReference type="NCBI Taxonomy" id="1628158"/>
    <lineage>
        <taxon>Bacteria</taxon>
        <taxon>Pseudomonadati</taxon>
        <taxon>Bacteroidota</taxon>
        <taxon>Bacteroidia</taxon>
        <taxon>Marinilabiliales</taxon>
        <taxon>Prolixibacteraceae</taxon>
        <taxon>Mariniphaga</taxon>
    </lineage>
</organism>
<dbReference type="CDD" id="cd01483">
    <property type="entry name" value="E1_enzyme_family"/>
    <property type="match status" value="1"/>
</dbReference>
<dbReference type="Pfam" id="PF20590">
    <property type="entry name" value="DUF6791"/>
    <property type="match status" value="1"/>
</dbReference>
<dbReference type="InterPro" id="IPR000594">
    <property type="entry name" value="ThiF_NAD_FAD-bd"/>
</dbReference>
<dbReference type="Proteomes" id="UP000266441">
    <property type="component" value="Unassembled WGS sequence"/>
</dbReference>
<dbReference type="InterPro" id="IPR035985">
    <property type="entry name" value="Ubiquitin-activating_enz"/>
</dbReference>
<accession>A0A399CWT1</accession>
<dbReference type="GO" id="GO:0008641">
    <property type="term" value="F:ubiquitin-like modifier activating enzyme activity"/>
    <property type="evidence" value="ECO:0007669"/>
    <property type="project" value="InterPro"/>
</dbReference>
<keyword evidence="3" id="KW-0808">Transferase</keyword>